<evidence type="ECO:0000313" key="2">
    <source>
        <dbReference type="Proteomes" id="UP001159405"/>
    </source>
</evidence>
<name>A0ABN8Q1I7_9CNID</name>
<gene>
    <name evidence="1" type="ORF">PLOB_00049249</name>
</gene>
<dbReference type="PANTHER" id="PTHR33050">
    <property type="entry name" value="REVERSE TRANSCRIPTASE DOMAIN-CONTAINING PROTEIN"/>
    <property type="match status" value="1"/>
</dbReference>
<dbReference type="EMBL" id="CALNXK010000094">
    <property type="protein sequence ID" value="CAH3152756.1"/>
    <property type="molecule type" value="Genomic_DNA"/>
</dbReference>
<protein>
    <submittedName>
        <fullName evidence="1">Uncharacterized protein</fullName>
    </submittedName>
</protein>
<reference evidence="1 2" key="1">
    <citation type="submission" date="2022-05" db="EMBL/GenBank/DDBJ databases">
        <authorList>
            <consortium name="Genoscope - CEA"/>
            <person name="William W."/>
        </authorList>
    </citation>
    <scope>NUCLEOTIDE SEQUENCE [LARGE SCALE GENOMIC DNA]</scope>
</reference>
<organism evidence="1 2">
    <name type="scientific">Porites lobata</name>
    <dbReference type="NCBI Taxonomy" id="104759"/>
    <lineage>
        <taxon>Eukaryota</taxon>
        <taxon>Metazoa</taxon>
        <taxon>Cnidaria</taxon>
        <taxon>Anthozoa</taxon>
        <taxon>Hexacorallia</taxon>
        <taxon>Scleractinia</taxon>
        <taxon>Fungiina</taxon>
        <taxon>Poritidae</taxon>
        <taxon>Porites</taxon>
    </lineage>
</organism>
<accession>A0ABN8Q1I7</accession>
<comment type="caution">
    <text evidence="1">The sequence shown here is derived from an EMBL/GenBank/DDBJ whole genome shotgun (WGS) entry which is preliminary data.</text>
</comment>
<proteinExistence type="predicted"/>
<evidence type="ECO:0000313" key="1">
    <source>
        <dbReference type="EMBL" id="CAH3152756.1"/>
    </source>
</evidence>
<dbReference type="PANTHER" id="PTHR33050:SF7">
    <property type="entry name" value="RIBONUCLEASE H"/>
    <property type="match status" value="1"/>
</dbReference>
<dbReference type="InterPro" id="IPR052055">
    <property type="entry name" value="Hepadnavirus_pol/RT"/>
</dbReference>
<sequence length="182" mass="21077">MKEDLQCLALRIFSMCLLSCITLEIEWIPRSANDRADFLSRIVDYDDWRVNRDYFLLAEEKWGPHSVDRFANHENTQLPRFNSRFWCPGTEAVDAFSVSWAGENNWLVPPIFLIPKNPNPYDNFLVRSIVEASSRAPRIPVKKAEPITPEILGLILQHYGESIVVTYLISEVSKTDRYREGS</sequence>
<dbReference type="Proteomes" id="UP001159405">
    <property type="component" value="Unassembled WGS sequence"/>
</dbReference>
<keyword evidence="2" id="KW-1185">Reference proteome</keyword>